<feature type="domain" description="VM" evidence="6">
    <location>
        <begin position="144"/>
        <end position="175"/>
    </location>
</feature>
<dbReference type="Pfam" id="PF10542">
    <property type="entry name" value="Vitelline_membr"/>
    <property type="match status" value="1"/>
</dbReference>
<proteinExistence type="predicted"/>
<feature type="chain" id="PRO_5002815183" description="VM domain-containing protein" evidence="5">
    <location>
        <begin position="19"/>
        <end position="175"/>
    </location>
</feature>
<dbReference type="FunCoup" id="B4MV02">
    <property type="interactions" value="19"/>
</dbReference>
<dbReference type="eggNOG" id="ENOG502TBDT">
    <property type="taxonomic scope" value="Eukaryota"/>
</dbReference>
<feature type="region of interest" description="Disordered" evidence="4">
    <location>
        <begin position="118"/>
        <end position="146"/>
    </location>
</feature>
<evidence type="ECO:0000256" key="1">
    <source>
        <dbReference type="ARBA" id="ARBA00004613"/>
    </source>
</evidence>
<dbReference type="EMBL" id="CH963857">
    <property type="protein sequence ID" value="EDW76347.1"/>
    <property type="molecule type" value="Genomic_DNA"/>
</dbReference>
<sequence>MWKYLTILSLFCWGSSVAQCGGGCGGGNLMPTYHLIPVRLLLEGSDFELKRPTRQQQIVQEVIINESLNGPGGFGGPGFGGPGFGGPGFGGPGLGGPGFGGPGFGGRPGFGRGGFGRPFGFARSYEQEPEEQPSYSAPPAKPTGIPSPPCPQNYVFSCQAVIKPVPCAKGSPCGY</sequence>
<dbReference type="KEGG" id="dwi:6642748"/>
<accession>B4MV02</accession>
<organism evidence="7 8">
    <name type="scientific">Drosophila willistoni</name>
    <name type="common">Fruit fly</name>
    <dbReference type="NCBI Taxonomy" id="7260"/>
    <lineage>
        <taxon>Eukaryota</taxon>
        <taxon>Metazoa</taxon>
        <taxon>Ecdysozoa</taxon>
        <taxon>Arthropoda</taxon>
        <taxon>Hexapoda</taxon>
        <taxon>Insecta</taxon>
        <taxon>Pterygota</taxon>
        <taxon>Neoptera</taxon>
        <taxon>Endopterygota</taxon>
        <taxon>Diptera</taxon>
        <taxon>Brachycera</taxon>
        <taxon>Muscomorpha</taxon>
        <taxon>Ephydroidea</taxon>
        <taxon>Drosophilidae</taxon>
        <taxon>Drosophila</taxon>
        <taxon>Sophophora</taxon>
    </lineage>
</organism>
<dbReference type="AlphaFoldDB" id="B4MV02"/>
<dbReference type="InterPro" id="IPR013135">
    <property type="entry name" value="Vitelline_membr_Cys-rich-dom"/>
</dbReference>
<keyword evidence="3 5" id="KW-0732">Signal</keyword>
<comment type="subcellular location">
    <subcellularLocation>
        <location evidence="1">Secreted</location>
    </subcellularLocation>
</comment>
<feature type="signal peptide" evidence="5">
    <location>
        <begin position="1"/>
        <end position="18"/>
    </location>
</feature>
<dbReference type="InParanoid" id="B4MV02"/>
<evidence type="ECO:0000256" key="2">
    <source>
        <dbReference type="ARBA" id="ARBA00022525"/>
    </source>
</evidence>
<evidence type="ECO:0000313" key="7">
    <source>
        <dbReference type="EMBL" id="EDW76347.1"/>
    </source>
</evidence>
<dbReference type="OMA" id="LYHFIPV"/>
<dbReference type="HOGENOM" id="CLU_1316645_0_0_1"/>
<dbReference type="STRING" id="7260.B4MV02"/>
<reference evidence="7 8" key="1">
    <citation type="journal article" date="2007" name="Nature">
        <title>Evolution of genes and genomes on the Drosophila phylogeny.</title>
        <authorList>
            <consortium name="Drosophila 12 Genomes Consortium"/>
            <person name="Clark A.G."/>
            <person name="Eisen M.B."/>
            <person name="Smith D.R."/>
            <person name="Bergman C.M."/>
            <person name="Oliver B."/>
            <person name="Markow T.A."/>
            <person name="Kaufman T.C."/>
            <person name="Kellis M."/>
            <person name="Gelbart W."/>
            <person name="Iyer V.N."/>
            <person name="Pollard D.A."/>
            <person name="Sackton T.B."/>
            <person name="Larracuente A.M."/>
            <person name="Singh N.D."/>
            <person name="Abad J.P."/>
            <person name="Abt D.N."/>
            <person name="Adryan B."/>
            <person name="Aguade M."/>
            <person name="Akashi H."/>
            <person name="Anderson W.W."/>
            <person name="Aquadro C.F."/>
            <person name="Ardell D.H."/>
            <person name="Arguello R."/>
            <person name="Artieri C.G."/>
            <person name="Barbash D.A."/>
            <person name="Barker D."/>
            <person name="Barsanti P."/>
            <person name="Batterham P."/>
            <person name="Batzoglou S."/>
            <person name="Begun D."/>
            <person name="Bhutkar A."/>
            <person name="Blanco E."/>
            <person name="Bosak S.A."/>
            <person name="Bradley R.K."/>
            <person name="Brand A.D."/>
            <person name="Brent M.R."/>
            <person name="Brooks A.N."/>
            <person name="Brown R.H."/>
            <person name="Butlin R.K."/>
            <person name="Caggese C."/>
            <person name="Calvi B.R."/>
            <person name="Bernardo de Carvalho A."/>
            <person name="Caspi A."/>
            <person name="Castrezana S."/>
            <person name="Celniker S.E."/>
            <person name="Chang J.L."/>
            <person name="Chapple C."/>
            <person name="Chatterji S."/>
            <person name="Chinwalla A."/>
            <person name="Civetta A."/>
            <person name="Clifton S.W."/>
            <person name="Comeron J.M."/>
            <person name="Costello J.C."/>
            <person name="Coyne J.A."/>
            <person name="Daub J."/>
            <person name="David R.G."/>
            <person name="Delcher A.L."/>
            <person name="Delehaunty K."/>
            <person name="Do C.B."/>
            <person name="Ebling H."/>
            <person name="Edwards K."/>
            <person name="Eickbush T."/>
            <person name="Evans J.D."/>
            <person name="Filipski A."/>
            <person name="Findeiss S."/>
            <person name="Freyhult E."/>
            <person name="Fulton L."/>
            <person name="Fulton R."/>
            <person name="Garcia A.C."/>
            <person name="Gardiner A."/>
            <person name="Garfield D.A."/>
            <person name="Garvin B.E."/>
            <person name="Gibson G."/>
            <person name="Gilbert D."/>
            <person name="Gnerre S."/>
            <person name="Godfrey J."/>
            <person name="Good R."/>
            <person name="Gotea V."/>
            <person name="Gravely B."/>
            <person name="Greenberg A.J."/>
            <person name="Griffiths-Jones S."/>
            <person name="Gross S."/>
            <person name="Guigo R."/>
            <person name="Gustafson E.A."/>
            <person name="Haerty W."/>
            <person name="Hahn M.W."/>
            <person name="Halligan D.L."/>
            <person name="Halpern A.L."/>
            <person name="Halter G.M."/>
            <person name="Han M.V."/>
            <person name="Heger A."/>
            <person name="Hillier L."/>
            <person name="Hinrichs A.S."/>
            <person name="Holmes I."/>
            <person name="Hoskins R.A."/>
            <person name="Hubisz M.J."/>
            <person name="Hultmark D."/>
            <person name="Huntley M.A."/>
            <person name="Jaffe D.B."/>
            <person name="Jagadeeshan S."/>
            <person name="Jeck W.R."/>
            <person name="Johnson J."/>
            <person name="Jones C.D."/>
            <person name="Jordan W.C."/>
            <person name="Karpen G.H."/>
            <person name="Kataoka E."/>
            <person name="Keightley P.D."/>
            <person name="Kheradpour P."/>
            <person name="Kirkness E.F."/>
            <person name="Koerich L.B."/>
            <person name="Kristiansen K."/>
            <person name="Kudrna D."/>
            <person name="Kulathinal R.J."/>
            <person name="Kumar S."/>
            <person name="Kwok R."/>
            <person name="Lander E."/>
            <person name="Langley C.H."/>
            <person name="Lapoint R."/>
            <person name="Lazzaro B.P."/>
            <person name="Lee S.J."/>
            <person name="Levesque L."/>
            <person name="Li R."/>
            <person name="Lin C.F."/>
            <person name="Lin M.F."/>
            <person name="Lindblad-Toh K."/>
            <person name="Llopart A."/>
            <person name="Long M."/>
            <person name="Low L."/>
            <person name="Lozovsky E."/>
            <person name="Lu J."/>
            <person name="Luo M."/>
            <person name="Machado C.A."/>
            <person name="Makalowski W."/>
            <person name="Marzo M."/>
            <person name="Matsuda M."/>
            <person name="Matzkin L."/>
            <person name="McAllister B."/>
            <person name="McBride C.S."/>
            <person name="McKernan B."/>
            <person name="McKernan K."/>
            <person name="Mendez-Lago M."/>
            <person name="Minx P."/>
            <person name="Mollenhauer M.U."/>
            <person name="Montooth K."/>
            <person name="Mount S.M."/>
            <person name="Mu X."/>
            <person name="Myers E."/>
            <person name="Negre B."/>
            <person name="Newfeld S."/>
            <person name="Nielsen R."/>
            <person name="Noor M.A."/>
            <person name="O'Grady P."/>
            <person name="Pachter L."/>
            <person name="Papaceit M."/>
            <person name="Parisi M.J."/>
            <person name="Parisi M."/>
            <person name="Parts L."/>
            <person name="Pedersen J.S."/>
            <person name="Pesole G."/>
            <person name="Phillippy A.M."/>
            <person name="Ponting C.P."/>
            <person name="Pop M."/>
            <person name="Porcelli D."/>
            <person name="Powell J.R."/>
            <person name="Prohaska S."/>
            <person name="Pruitt K."/>
            <person name="Puig M."/>
            <person name="Quesneville H."/>
            <person name="Ram K.R."/>
            <person name="Rand D."/>
            <person name="Rasmussen M.D."/>
            <person name="Reed L.K."/>
            <person name="Reenan R."/>
            <person name="Reily A."/>
            <person name="Remington K.A."/>
            <person name="Rieger T.T."/>
            <person name="Ritchie M.G."/>
            <person name="Robin C."/>
            <person name="Rogers Y.H."/>
            <person name="Rohde C."/>
            <person name="Rozas J."/>
            <person name="Rubenfield M.J."/>
            <person name="Ruiz A."/>
            <person name="Russo S."/>
            <person name="Salzberg S.L."/>
            <person name="Sanchez-Gracia A."/>
            <person name="Saranga D.J."/>
            <person name="Sato H."/>
            <person name="Schaeffer S.W."/>
            <person name="Schatz M.C."/>
            <person name="Schlenke T."/>
            <person name="Schwartz R."/>
            <person name="Segarra C."/>
            <person name="Singh R.S."/>
            <person name="Sirot L."/>
            <person name="Sirota M."/>
            <person name="Sisneros N.B."/>
            <person name="Smith C.D."/>
            <person name="Smith T.F."/>
            <person name="Spieth J."/>
            <person name="Stage D.E."/>
            <person name="Stark A."/>
            <person name="Stephan W."/>
            <person name="Strausberg R.L."/>
            <person name="Strempel S."/>
            <person name="Sturgill D."/>
            <person name="Sutton G."/>
            <person name="Sutton G.G."/>
            <person name="Tao W."/>
            <person name="Teichmann S."/>
            <person name="Tobari Y.N."/>
            <person name="Tomimura Y."/>
            <person name="Tsolas J.M."/>
            <person name="Valente V.L."/>
            <person name="Venter E."/>
            <person name="Venter J.C."/>
            <person name="Vicario S."/>
            <person name="Vieira F.G."/>
            <person name="Vilella A.J."/>
            <person name="Villasante A."/>
            <person name="Walenz B."/>
            <person name="Wang J."/>
            <person name="Wasserman M."/>
            <person name="Watts T."/>
            <person name="Wilson D."/>
            <person name="Wilson R.K."/>
            <person name="Wing R.A."/>
            <person name="Wolfner M.F."/>
            <person name="Wong A."/>
            <person name="Wong G.K."/>
            <person name="Wu C.I."/>
            <person name="Wu G."/>
            <person name="Yamamoto D."/>
            <person name="Yang H.P."/>
            <person name="Yang S.P."/>
            <person name="Yorke J.A."/>
            <person name="Yoshida K."/>
            <person name="Zdobnov E."/>
            <person name="Zhang P."/>
            <person name="Zhang Y."/>
            <person name="Zimin A.V."/>
            <person name="Baldwin J."/>
            <person name="Abdouelleil A."/>
            <person name="Abdulkadir J."/>
            <person name="Abebe A."/>
            <person name="Abera B."/>
            <person name="Abreu J."/>
            <person name="Acer S.C."/>
            <person name="Aftuck L."/>
            <person name="Alexander A."/>
            <person name="An P."/>
            <person name="Anderson E."/>
            <person name="Anderson S."/>
            <person name="Arachi H."/>
            <person name="Azer M."/>
            <person name="Bachantsang P."/>
            <person name="Barry A."/>
            <person name="Bayul T."/>
            <person name="Berlin A."/>
            <person name="Bessette D."/>
            <person name="Bloom T."/>
            <person name="Blye J."/>
            <person name="Boguslavskiy L."/>
            <person name="Bonnet C."/>
            <person name="Boukhgalter B."/>
            <person name="Bourzgui I."/>
            <person name="Brown A."/>
            <person name="Cahill P."/>
            <person name="Channer S."/>
            <person name="Cheshatsang Y."/>
            <person name="Chuda L."/>
            <person name="Citroen M."/>
            <person name="Collymore A."/>
            <person name="Cooke P."/>
            <person name="Costello M."/>
            <person name="D'Aco K."/>
            <person name="Daza R."/>
            <person name="De Haan G."/>
            <person name="DeGray S."/>
            <person name="DeMaso C."/>
            <person name="Dhargay N."/>
            <person name="Dooley K."/>
            <person name="Dooley E."/>
            <person name="Doricent M."/>
            <person name="Dorje P."/>
            <person name="Dorjee K."/>
            <person name="Dupes A."/>
            <person name="Elong R."/>
            <person name="Falk J."/>
            <person name="Farina A."/>
            <person name="Faro S."/>
            <person name="Ferguson D."/>
            <person name="Fisher S."/>
            <person name="Foley C.D."/>
            <person name="Franke A."/>
            <person name="Friedrich D."/>
            <person name="Gadbois L."/>
            <person name="Gearin G."/>
            <person name="Gearin C.R."/>
            <person name="Giannoukos G."/>
            <person name="Goode T."/>
            <person name="Graham J."/>
            <person name="Grandbois E."/>
            <person name="Grewal S."/>
            <person name="Gyaltsen K."/>
            <person name="Hafez N."/>
            <person name="Hagos B."/>
            <person name="Hall J."/>
            <person name="Henson C."/>
            <person name="Hollinger A."/>
            <person name="Honan T."/>
            <person name="Huard M.D."/>
            <person name="Hughes L."/>
            <person name="Hurhula B."/>
            <person name="Husby M.E."/>
            <person name="Kamat A."/>
            <person name="Kanga B."/>
            <person name="Kashin S."/>
            <person name="Khazanovich D."/>
            <person name="Kisner P."/>
            <person name="Lance K."/>
            <person name="Lara M."/>
            <person name="Lee W."/>
            <person name="Lennon N."/>
            <person name="Letendre F."/>
            <person name="LeVine R."/>
            <person name="Lipovsky A."/>
            <person name="Liu X."/>
            <person name="Liu J."/>
            <person name="Liu S."/>
            <person name="Lokyitsang T."/>
            <person name="Lokyitsang Y."/>
            <person name="Lubonja R."/>
            <person name="Lui A."/>
            <person name="MacDonald P."/>
            <person name="Magnisalis V."/>
            <person name="Maru K."/>
            <person name="Matthews C."/>
            <person name="McCusker W."/>
            <person name="McDonough S."/>
            <person name="Mehta T."/>
            <person name="Meldrim J."/>
            <person name="Meneus L."/>
            <person name="Mihai O."/>
            <person name="Mihalev A."/>
            <person name="Mihova T."/>
            <person name="Mittelman R."/>
            <person name="Mlenga V."/>
            <person name="Montmayeur A."/>
            <person name="Mulrain L."/>
            <person name="Navidi A."/>
            <person name="Naylor J."/>
            <person name="Negash T."/>
            <person name="Nguyen T."/>
            <person name="Nguyen N."/>
            <person name="Nicol R."/>
            <person name="Norbu C."/>
            <person name="Norbu N."/>
            <person name="Novod N."/>
            <person name="O'Neill B."/>
            <person name="Osman S."/>
            <person name="Markiewicz E."/>
            <person name="Oyono O.L."/>
            <person name="Patti C."/>
            <person name="Phunkhang P."/>
            <person name="Pierre F."/>
            <person name="Priest M."/>
            <person name="Raghuraman S."/>
            <person name="Rege F."/>
            <person name="Reyes R."/>
            <person name="Rise C."/>
            <person name="Rogov P."/>
            <person name="Ross K."/>
            <person name="Ryan E."/>
            <person name="Settipalli S."/>
            <person name="Shea T."/>
            <person name="Sherpa N."/>
            <person name="Shi L."/>
            <person name="Shih D."/>
            <person name="Sparrow T."/>
            <person name="Spaulding J."/>
            <person name="Stalker J."/>
            <person name="Stange-Thomann N."/>
            <person name="Stavropoulos S."/>
            <person name="Stone C."/>
            <person name="Strader C."/>
            <person name="Tesfaye S."/>
            <person name="Thomson T."/>
            <person name="Thoulutsang Y."/>
            <person name="Thoulutsang D."/>
            <person name="Topham K."/>
            <person name="Topping I."/>
            <person name="Tsamla T."/>
            <person name="Vassiliev H."/>
            <person name="Vo A."/>
            <person name="Wangchuk T."/>
            <person name="Wangdi T."/>
            <person name="Weiand M."/>
            <person name="Wilkinson J."/>
            <person name="Wilson A."/>
            <person name="Yadav S."/>
            <person name="Young G."/>
            <person name="Yu Q."/>
            <person name="Zembek L."/>
            <person name="Zhong D."/>
            <person name="Zimmer A."/>
            <person name="Zwirko Z."/>
            <person name="Jaffe D.B."/>
            <person name="Alvarez P."/>
            <person name="Brockman W."/>
            <person name="Butler J."/>
            <person name="Chin C."/>
            <person name="Gnerre S."/>
            <person name="Grabherr M."/>
            <person name="Kleber M."/>
            <person name="Mauceli E."/>
            <person name="MacCallum I."/>
        </authorList>
    </citation>
    <scope>NUCLEOTIDE SEQUENCE [LARGE SCALE GENOMIC DNA]</scope>
    <source>
        <strain evidence="8">Tucson 14030-0811.24</strain>
    </source>
</reference>
<evidence type="ECO:0000256" key="3">
    <source>
        <dbReference type="ARBA" id="ARBA00022729"/>
    </source>
</evidence>
<gene>
    <name evidence="7" type="primary">Dwil\GK15411</name>
    <name evidence="7" type="ORF">Dwil_GK15411</name>
</gene>
<protein>
    <recommendedName>
        <fullName evidence="6">VM domain-containing protein</fullName>
    </recommendedName>
</protein>
<dbReference type="PROSITE" id="PS51137">
    <property type="entry name" value="VM"/>
    <property type="match status" value="1"/>
</dbReference>
<evidence type="ECO:0000259" key="6">
    <source>
        <dbReference type="PROSITE" id="PS51137"/>
    </source>
</evidence>
<evidence type="ECO:0000313" key="8">
    <source>
        <dbReference type="Proteomes" id="UP000007798"/>
    </source>
</evidence>
<dbReference type="OrthoDB" id="7871796at2759"/>
<keyword evidence="8" id="KW-1185">Reference proteome</keyword>
<evidence type="ECO:0000256" key="4">
    <source>
        <dbReference type="SAM" id="MobiDB-lite"/>
    </source>
</evidence>
<name>B4MV02_DROWI</name>
<keyword evidence="2" id="KW-0964">Secreted</keyword>
<dbReference type="GO" id="GO:0005576">
    <property type="term" value="C:extracellular region"/>
    <property type="evidence" value="ECO:0007669"/>
    <property type="project" value="UniProtKB-SubCell"/>
</dbReference>
<evidence type="ECO:0000256" key="5">
    <source>
        <dbReference type="SAM" id="SignalP"/>
    </source>
</evidence>
<dbReference type="Proteomes" id="UP000007798">
    <property type="component" value="Unassembled WGS sequence"/>
</dbReference>